<evidence type="ECO:0000256" key="9">
    <source>
        <dbReference type="ARBA" id="ARBA00059018"/>
    </source>
</evidence>
<evidence type="ECO:0000259" key="13">
    <source>
        <dbReference type="Pfam" id="PF02355"/>
    </source>
</evidence>
<dbReference type="KEGG" id="fng:JM64_06030"/>
<feature type="transmembrane region" description="Helical" evidence="12">
    <location>
        <begin position="192"/>
        <end position="213"/>
    </location>
</feature>
<feature type="transmembrane region" description="Helical" evidence="12">
    <location>
        <begin position="239"/>
        <end position="262"/>
    </location>
</feature>
<evidence type="ECO:0000256" key="4">
    <source>
        <dbReference type="ARBA" id="ARBA00022692"/>
    </source>
</evidence>
<keyword evidence="3 12" id="KW-1003">Cell membrane</keyword>
<dbReference type="Proteomes" id="UP000077096">
    <property type="component" value="Chromosome"/>
</dbReference>
<dbReference type="GO" id="GO:0006605">
    <property type="term" value="P:protein targeting"/>
    <property type="evidence" value="ECO:0007669"/>
    <property type="project" value="UniProtKB-UniRule"/>
</dbReference>
<feature type="transmembrane region" description="Helical" evidence="12">
    <location>
        <begin position="140"/>
        <end position="158"/>
    </location>
</feature>
<dbReference type="PATRIC" id="fig|93466.3.peg.1283"/>
<dbReference type="Gene3D" id="1.20.1640.10">
    <property type="entry name" value="Multidrug efflux transporter AcrB transmembrane domain"/>
    <property type="match status" value="1"/>
</dbReference>
<comment type="similarity">
    <text evidence="11">In the N-terminal section; belongs to the SecD/SecF family. SecD subfamily.</text>
</comment>
<dbReference type="PANTHER" id="PTHR30081">
    <property type="entry name" value="PROTEIN-EXPORT MEMBRANE PROTEIN SEC"/>
    <property type="match status" value="1"/>
</dbReference>
<dbReference type="HAMAP" id="MF_01464_B">
    <property type="entry name" value="SecF_B"/>
    <property type="match status" value="1"/>
</dbReference>
<evidence type="ECO:0000256" key="8">
    <source>
        <dbReference type="ARBA" id="ARBA00023136"/>
    </source>
</evidence>
<dbReference type="FunFam" id="1.20.1640.10:FF:000024">
    <property type="entry name" value="Multifunctional fusion protein"/>
    <property type="match status" value="1"/>
</dbReference>
<dbReference type="GO" id="GO:0065002">
    <property type="term" value="P:intracellular protein transmembrane transport"/>
    <property type="evidence" value="ECO:0007669"/>
    <property type="project" value="UniProtKB-UniRule"/>
</dbReference>
<dbReference type="Pfam" id="PF02355">
    <property type="entry name" value="SecD_SecF_C"/>
    <property type="match status" value="1"/>
</dbReference>
<dbReference type="PANTHER" id="PTHR30081:SF8">
    <property type="entry name" value="PROTEIN TRANSLOCASE SUBUNIT SECF"/>
    <property type="match status" value="1"/>
</dbReference>
<dbReference type="AlphaFoldDB" id="A0A172T3G5"/>
<feature type="domain" description="Protein export membrane protein SecD/SecF C-terminal" evidence="13">
    <location>
        <begin position="121"/>
        <end position="296"/>
    </location>
</feature>
<sequence>MKIDFVGKRYYFIALSIVLIVVSLISIFTKGFNVGLEFIGGSELVVKTSENYTVADIRSKIASIGPEFKKARVVEVHAIGQAEEKTFSIVVAPKDEKGALRTYKAEEKGQIAAKVEELLKGKVVSFNEVSGDAADEIKNLTWKAVVFTLLGILVYVALRFKFAFGVGAVVALIHDVIITAGFYSIFGVEMNIAAIAALLTLVGYSVNDTIIVFDRIREFGRKYKGKDMANIVNDSINSVIVRTINTSLTTFFTVFMLLLFTTGSIKSFAFGMTIGIVVGTYSSIFIASPIVIKWGKSI</sequence>
<evidence type="ECO:0000256" key="2">
    <source>
        <dbReference type="ARBA" id="ARBA00022448"/>
    </source>
</evidence>
<dbReference type="InterPro" id="IPR022645">
    <property type="entry name" value="SecD/SecF_bac"/>
</dbReference>
<evidence type="ECO:0000256" key="7">
    <source>
        <dbReference type="ARBA" id="ARBA00023010"/>
    </source>
</evidence>
<evidence type="ECO:0000256" key="3">
    <source>
        <dbReference type="ARBA" id="ARBA00022475"/>
    </source>
</evidence>
<evidence type="ECO:0000256" key="10">
    <source>
        <dbReference type="ARBA" id="ARBA00060856"/>
    </source>
</evidence>
<evidence type="ECO:0000256" key="1">
    <source>
        <dbReference type="ARBA" id="ARBA00004651"/>
    </source>
</evidence>
<evidence type="ECO:0000256" key="5">
    <source>
        <dbReference type="ARBA" id="ARBA00022927"/>
    </source>
</evidence>
<dbReference type="SUPFAM" id="SSF82866">
    <property type="entry name" value="Multidrug efflux transporter AcrB transmembrane domain"/>
    <property type="match status" value="1"/>
</dbReference>
<evidence type="ECO:0000256" key="6">
    <source>
        <dbReference type="ARBA" id="ARBA00022989"/>
    </source>
</evidence>
<dbReference type="InterPro" id="IPR022646">
    <property type="entry name" value="SecD/SecF_CS"/>
</dbReference>
<dbReference type="EMBL" id="CP011393">
    <property type="protein sequence ID" value="ANE41565.1"/>
    <property type="molecule type" value="Genomic_DNA"/>
</dbReference>
<dbReference type="InterPro" id="IPR022813">
    <property type="entry name" value="SecD/SecF_arch_bac"/>
</dbReference>
<accession>A0A172T3G5</accession>
<evidence type="ECO:0000313" key="15">
    <source>
        <dbReference type="Proteomes" id="UP000077096"/>
    </source>
</evidence>
<dbReference type="OrthoDB" id="9805019at2"/>
<dbReference type="PRINTS" id="PR01755">
    <property type="entry name" value="SECFTRNLCASE"/>
</dbReference>
<keyword evidence="8 12" id="KW-0472">Membrane</keyword>
<dbReference type="NCBIfam" id="TIGR00966">
    <property type="entry name" value="transloc_SecF"/>
    <property type="match status" value="1"/>
</dbReference>
<gene>
    <name evidence="12" type="primary">secF</name>
    <name evidence="14" type="ORF">JM64_06030</name>
</gene>
<comment type="similarity">
    <text evidence="10">In the C-terminal section; belongs to the SecD/SecF family. SecF subfamily.</text>
</comment>
<feature type="transmembrane region" description="Helical" evidence="12">
    <location>
        <begin position="165"/>
        <end position="186"/>
    </location>
</feature>
<evidence type="ECO:0000313" key="14">
    <source>
        <dbReference type="EMBL" id="ANE41565.1"/>
    </source>
</evidence>
<feature type="transmembrane region" description="Helical" evidence="12">
    <location>
        <begin position="12"/>
        <end position="29"/>
    </location>
</feature>
<comment type="subcellular location">
    <subcellularLocation>
        <location evidence="1 12">Cell membrane</location>
        <topology evidence="1 12">Multi-pass membrane protein</topology>
    </subcellularLocation>
</comment>
<keyword evidence="4 12" id="KW-0812">Transmembrane</keyword>
<keyword evidence="5 12" id="KW-0653">Protein transport</keyword>
<dbReference type="GO" id="GO:0015450">
    <property type="term" value="F:protein-transporting ATPase activity"/>
    <property type="evidence" value="ECO:0007669"/>
    <property type="project" value="InterPro"/>
</dbReference>
<evidence type="ECO:0000256" key="11">
    <source>
        <dbReference type="ARBA" id="ARBA00061053"/>
    </source>
</evidence>
<dbReference type="InterPro" id="IPR005665">
    <property type="entry name" value="SecF_bac"/>
</dbReference>
<feature type="transmembrane region" description="Helical" evidence="12">
    <location>
        <begin position="268"/>
        <end position="292"/>
    </location>
</feature>
<keyword evidence="7 12" id="KW-0811">Translocation</keyword>
<dbReference type="InterPro" id="IPR048634">
    <property type="entry name" value="SecD_SecF_C"/>
</dbReference>
<comment type="subunit">
    <text evidence="12">Forms a complex with SecD. Part of the essential Sec protein translocation apparatus which comprises SecA, SecYEG and auxiliary proteins SecDF. Other proteins may also be involved.</text>
</comment>
<dbReference type="Pfam" id="PF07549">
    <property type="entry name" value="Sec_GG"/>
    <property type="match status" value="1"/>
</dbReference>
<comment type="similarity">
    <text evidence="12">Belongs to the SecD/SecF family. SecF subfamily.</text>
</comment>
<dbReference type="InterPro" id="IPR055344">
    <property type="entry name" value="SecD_SecF_C_bact"/>
</dbReference>
<dbReference type="GO" id="GO:0005886">
    <property type="term" value="C:plasma membrane"/>
    <property type="evidence" value="ECO:0007669"/>
    <property type="project" value="UniProtKB-SubCell"/>
</dbReference>
<dbReference type="NCBIfam" id="TIGR00916">
    <property type="entry name" value="2A0604s01"/>
    <property type="match status" value="1"/>
</dbReference>
<keyword evidence="2 12" id="KW-0813">Transport</keyword>
<reference evidence="14 15" key="1">
    <citation type="submission" date="2014-08" db="EMBL/GenBank/DDBJ databases">
        <title>Fervidobacterium pennivorans DYC genome.</title>
        <authorList>
            <person name="Wushke S."/>
        </authorList>
    </citation>
    <scope>NUCLEOTIDE SEQUENCE [LARGE SCALE GENOMIC DNA]</scope>
    <source>
        <strain evidence="14 15">DYC</strain>
    </source>
</reference>
<evidence type="ECO:0000256" key="12">
    <source>
        <dbReference type="HAMAP-Rule" id="MF_01464"/>
    </source>
</evidence>
<dbReference type="GO" id="GO:0043952">
    <property type="term" value="P:protein transport by the Sec complex"/>
    <property type="evidence" value="ECO:0007669"/>
    <property type="project" value="UniProtKB-UniRule"/>
</dbReference>
<organism evidence="14 15">
    <name type="scientific">Fervidobacterium pennivorans</name>
    <dbReference type="NCBI Taxonomy" id="93466"/>
    <lineage>
        <taxon>Bacteria</taxon>
        <taxon>Thermotogati</taxon>
        <taxon>Thermotogota</taxon>
        <taxon>Thermotogae</taxon>
        <taxon>Thermotogales</taxon>
        <taxon>Fervidobacteriaceae</taxon>
        <taxon>Fervidobacterium</taxon>
    </lineage>
</organism>
<keyword evidence="6 12" id="KW-1133">Transmembrane helix</keyword>
<comment type="function">
    <text evidence="9 12">Part of the Sec protein translocase complex. Interacts with the SecYEG preprotein conducting channel. SecDF uses the proton motive force (PMF) to complete protein translocation after the ATP-dependent function of SecA.</text>
</comment>
<proteinExistence type="inferred from homology"/>
<name>A0A172T3G5_FERPE</name>
<protein>
    <recommendedName>
        <fullName evidence="12">Protein-export membrane protein SecF</fullName>
    </recommendedName>
</protein>